<gene>
    <name evidence="2" type="ORF">SS50377_16449</name>
    <name evidence="3" type="ORF">SS50377_20536</name>
</gene>
<dbReference type="EMBL" id="AUWU02000001">
    <property type="protein sequence ID" value="KAH0577185.1"/>
    <property type="molecule type" value="Genomic_DNA"/>
</dbReference>
<evidence type="ECO:0000256" key="1">
    <source>
        <dbReference type="SAM" id="MobiDB-lite"/>
    </source>
</evidence>
<dbReference type="EMBL" id="KI546133">
    <property type="protein sequence ID" value="EST43825.1"/>
    <property type="molecule type" value="Genomic_DNA"/>
</dbReference>
<reference evidence="3" key="2">
    <citation type="submission" date="2020-12" db="EMBL/GenBank/DDBJ databases">
        <title>New Spironucleus salmonicida genome in near-complete chromosomes.</title>
        <authorList>
            <person name="Xu F."/>
            <person name="Kurt Z."/>
            <person name="Jimenez-Gonzalez A."/>
            <person name="Astvaldsson A."/>
            <person name="Andersson J.O."/>
            <person name="Svard S.G."/>
        </authorList>
    </citation>
    <scope>NUCLEOTIDE SEQUENCE</scope>
    <source>
        <strain evidence="3">ATCC 50377</strain>
    </source>
</reference>
<feature type="compositionally biased region" description="Polar residues" evidence="1">
    <location>
        <begin position="85"/>
        <end position="96"/>
    </location>
</feature>
<reference evidence="2 3" key="1">
    <citation type="journal article" date="2014" name="PLoS Genet.">
        <title>The Genome of Spironucleus salmonicida Highlights a Fish Pathogen Adapted to Fluctuating Environments.</title>
        <authorList>
            <person name="Xu F."/>
            <person name="Jerlstrom-Hultqvist J."/>
            <person name="Einarsson E."/>
            <person name="Astvaldsson A."/>
            <person name="Svard S.G."/>
            <person name="Andersson J.O."/>
        </authorList>
    </citation>
    <scope>NUCLEOTIDE SEQUENCE</scope>
    <source>
        <strain evidence="3">ATCC 50377</strain>
    </source>
</reference>
<dbReference type="VEuPathDB" id="GiardiaDB:SS50377_20536"/>
<evidence type="ECO:0000313" key="2">
    <source>
        <dbReference type="EMBL" id="EST43825.1"/>
    </source>
</evidence>
<protein>
    <submittedName>
        <fullName evidence="2">Uncharacterized protein</fullName>
    </submittedName>
</protein>
<sequence>MFPRAQQIFIENRSVSPQFRANYQQRRQIETFCRQKNILTTSSPQRIITGLVLSPHTSFFKNRATSPKDLNAPSTQQARPLKKQGSMSSARLVRGQTQSRQDLCTANYLQELGAPVIQTINEHSEAHHSSVSVSGSIFQPVVEASKAIVANLLFVNQKLSSFRRRKERTAFLVRSITEQFEPKTYIVTLQDLQVWRKVQQTVTRTIGIRRNMSILKTDTEVINEQIEQLHAQHCENFLGRDFLAYIQMIRRQKRLKDKTVTKIQEIEGDVYFAFDKIFNRVMVNYMDNLYD</sequence>
<evidence type="ECO:0000313" key="4">
    <source>
        <dbReference type="Proteomes" id="UP000018208"/>
    </source>
</evidence>
<accession>V6LGZ8</accession>
<dbReference type="Proteomes" id="UP000018208">
    <property type="component" value="Unassembled WGS sequence"/>
</dbReference>
<name>V6LGZ8_9EUKA</name>
<evidence type="ECO:0000313" key="3">
    <source>
        <dbReference type="EMBL" id="KAH0577185.1"/>
    </source>
</evidence>
<feature type="region of interest" description="Disordered" evidence="1">
    <location>
        <begin position="62"/>
        <end position="96"/>
    </location>
</feature>
<proteinExistence type="predicted"/>
<organism evidence="2">
    <name type="scientific">Spironucleus salmonicida</name>
    <dbReference type="NCBI Taxonomy" id="348837"/>
    <lineage>
        <taxon>Eukaryota</taxon>
        <taxon>Metamonada</taxon>
        <taxon>Diplomonadida</taxon>
        <taxon>Hexamitidae</taxon>
        <taxon>Hexamitinae</taxon>
        <taxon>Spironucleus</taxon>
    </lineage>
</organism>
<keyword evidence="4" id="KW-1185">Reference proteome</keyword>
<dbReference type="AlphaFoldDB" id="V6LGZ8"/>